<evidence type="ECO:0000256" key="1">
    <source>
        <dbReference type="SAM" id="SignalP"/>
    </source>
</evidence>
<evidence type="ECO:0000313" key="3">
    <source>
        <dbReference type="EMBL" id="QNM15850.1"/>
    </source>
</evidence>
<dbReference type="AlphaFoldDB" id="A0A7G9GYG8"/>
<dbReference type="KEGG" id="fho:H9Q81_03150"/>
<feature type="domain" description="Autotransporter" evidence="2">
    <location>
        <begin position="57"/>
        <end position="284"/>
    </location>
</feature>
<dbReference type="Gene3D" id="2.40.128.130">
    <property type="entry name" value="Autotransporter beta-domain"/>
    <property type="match status" value="1"/>
</dbReference>
<sequence>MKYKILSLFFLFSTVGFANEFQNNLSQIHGNIILKRGEEQFRQNVILKNMGINGISNSNQYIEYVGESHGNYDHNTKYSKVKGVLLGTNSNLVKHPNVYAGISLGYIKSDIKIGNSSAKIRTYGFEYLVGKKYHNFLTIGKFGYSESKNIFSEYKYRQKDYHLGVESGYIYNTNTFALYPYISLNWNQYTTKQHIMVPRFDQKVFYTGAGINVTKILKHNFIISGTLEYNYGVPKTKYRTSNTTYKKLDNSYAHLNLTLGYLFKNDLMLSATYRKLFNNKYDYNIFSVGISHNF</sequence>
<gene>
    <name evidence="3" type="ORF">H9Q81_03150</name>
</gene>
<feature type="chain" id="PRO_5028817010" evidence="1">
    <location>
        <begin position="19"/>
        <end position="294"/>
    </location>
</feature>
<name>A0A7G9GYG8_9FUSO</name>
<feature type="signal peptide" evidence="1">
    <location>
        <begin position="1"/>
        <end position="18"/>
    </location>
</feature>
<dbReference type="SMART" id="SM00869">
    <property type="entry name" value="Autotransporter"/>
    <property type="match status" value="1"/>
</dbReference>
<accession>A0A7G9GYG8</accession>
<dbReference type="Pfam" id="PF03797">
    <property type="entry name" value="Autotransporter"/>
    <property type="match status" value="1"/>
</dbReference>
<dbReference type="SUPFAM" id="SSF103515">
    <property type="entry name" value="Autotransporter"/>
    <property type="match status" value="1"/>
</dbReference>
<dbReference type="Proteomes" id="UP000515913">
    <property type="component" value="Chromosome"/>
</dbReference>
<reference evidence="3 4" key="1">
    <citation type="submission" date="2020-08" db="EMBL/GenBank/DDBJ databases">
        <authorList>
            <person name="Liu C."/>
            <person name="Sun Q."/>
        </authorList>
    </citation>
    <scope>NUCLEOTIDE SEQUENCE [LARGE SCALE GENOMIC DNA]</scope>
    <source>
        <strain evidence="3 4">NSJ-57</strain>
    </source>
</reference>
<dbReference type="RefSeq" id="WP_187423124.1">
    <property type="nucleotide sequence ID" value="NZ_CP060637.1"/>
</dbReference>
<dbReference type="InterPro" id="IPR036709">
    <property type="entry name" value="Autotransporte_beta_dom_sf"/>
</dbReference>
<evidence type="ECO:0000259" key="2">
    <source>
        <dbReference type="SMART" id="SM00869"/>
    </source>
</evidence>
<dbReference type="InterPro" id="IPR005546">
    <property type="entry name" value="Autotransporte_beta"/>
</dbReference>
<dbReference type="EMBL" id="CP060637">
    <property type="protein sequence ID" value="QNM15850.1"/>
    <property type="molecule type" value="Genomic_DNA"/>
</dbReference>
<keyword evidence="1" id="KW-0732">Signal</keyword>
<keyword evidence="4" id="KW-1185">Reference proteome</keyword>
<evidence type="ECO:0000313" key="4">
    <source>
        <dbReference type="Proteomes" id="UP000515913"/>
    </source>
</evidence>
<organism evidence="3 4">
    <name type="scientific">Fusobacterium hominis</name>
    <dbReference type="NCBI Taxonomy" id="2764326"/>
    <lineage>
        <taxon>Bacteria</taxon>
        <taxon>Fusobacteriati</taxon>
        <taxon>Fusobacteriota</taxon>
        <taxon>Fusobacteriia</taxon>
        <taxon>Fusobacteriales</taxon>
        <taxon>Fusobacteriaceae</taxon>
        <taxon>Fusobacterium</taxon>
    </lineage>
</organism>
<proteinExistence type="predicted"/>
<protein>
    <submittedName>
        <fullName evidence="3">Autotransporter domain-containing protein</fullName>
    </submittedName>
</protein>